<dbReference type="Proteomes" id="UP001500902">
    <property type="component" value="Unassembled WGS sequence"/>
</dbReference>
<organism evidence="2 3">
    <name type="scientific">Nonomuraea antimicrobica</name>
    <dbReference type="NCBI Taxonomy" id="561173"/>
    <lineage>
        <taxon>Bacteria</taxon>
        <taxon>Bacillati</taxon>
        <taxon>Actinomycetota</taxon>
        <taxon>Actinomycetes</taxon>
        <taxon>Streptosporangiales</taxon>
        <taxon>Streptosporangiaceae</taxon>
        <taxon>Nonomuraea</taxon>
    </lineage>
</organism>
<dbReference type="EMBL" id="BAAAZP010000192">
    <property type="protein sequence ID" value="GAA3707703.1"/>
    <property type="molecule type" value="Genomic_DNA"/>
</dbReference>
<sequence>MAAGTRASRGPGARGDEVGQGLALVLGHGFMLDSATFSRQVAALSDRYRVITWHARGHGATEYDGRPFTLWGDARDLIALLGALDIDRAVIGGHSMGGFVALSAALLAPQRVAGPVLVNTTPYGQAQSNAEELEDFADAWQRTRTSAWPRCADGRRRCRTCGNSW</sequence>
<dbReference type="RefSeq" id="WP_344892624.1">
    <property type="nucleotide sequence ID" value="NZ_BAAAZP010000192.1"/>
</dbReference>
<proteinExistence type="predicted"/>
<gene>
    <name evidence="2" type="ORF">GCM10022224_086590</name>
</gene>
<reference evidence="3" key="1">
    <citation type="journal article" date="2019" name="Int. J. Syst. Evol. Microbiol.">
        <title>The Global Catalogue of Microorganisms (GCM) 10K type strain sequencing project: providing services to taxonomists for standard genome sequencing and annotation.</title>
        <authorList>
            <consortium name="The Broad Institute Genomics Platform"/>
            <consortium name="The Broad Institute Genome Sequencing Center for Infectious Disease"/>
            <person name="Wu L."/>
            <person name="Ma J."/>
        </authorList>
    </citation>
    <scope>NUCLEOTIDE SEQUENCE [LARGE SCALE GENOMIC DNA]</scope>
    <source>
        <strain evidence="3">JCM 16904</strain>
    </source>
</reference>
<dbReference type="SUPFAM" id="SSF53474">
    <property type="entry name" value="alpha/beta-Hydrolases"/>
    <property type="match status" value="1"/>
</dbReference>
<dbReference type="InterPro" id="IPR050266">
    <property type="entry name" value="AB_hydrolase_sf"/>
</dbReference>
<keyword evidence="3" id="KW-1185">Reference proteome</keyword>
<accession>A0ABP7DT74</accession>
<dbReference type="InterPro" id="IPR000073">
    <property type="entry name" value="AB_hydrolase_1"/>
</dbReference>
<evidence type="ECO:0000313" key="3">
    <source>
        <dbReference type="Proteomes" id="UP001500902"/>
    </source>
</evidence>
<dbReference type="InterPro" id="IPR029058">
    <property type="entry name" value="AB_hydrolase_fold"/>
</dbReference>
<dbReference type="Pfam" id="PF00561">
    <property type="entry name" value="Abhydrolase_1"/>
    <property type="match status" value="1"/>
</dbReference>
<evidence type="ECO:0000259" key="1">
    <source>
        <dbReference type="Pfam" id="PF00561"/>
    </source>
</evidence>
<evidence type="ECO:0000313" key="2">
    <source>
        <dbReference type="EMBL" id="GAA3707703.1"/>
    </source>
</evidence>
<dbReference type="Gene3D" id="3.40.50.1820">
    <property type="entry name" value="alpha/beta hydrolase"/>
    <property type="match status" value="1"/>
</dbReference>
<comment type="caution">
    <text evidence="2">The sequence shown here is derived from an EMBL/GenBank/DDBJ whole genome shotgun (WGS) entry which is preliminary data.</text>
</comment>
<dbReference type="PANTHER" id="PTHR43798">
    <property type="entry name" value="MONOACYLGLYCEROL LIPASE"/>
    <property type="match status" value="1"/>
</dbReference>
<dbReference type="PRINTS" id="PR00111">
    <property type="entry name" value="ABHYDROLASE"/>
</dbReference>
<name>A0ABP7DT74_9ACTN</name>
<protein>
    <recommendedName>
        <fullName evidence="1">AB hydrolase-1 domain-containing protein</fullName>
    </recommendedName>
</protein>
<feature type="domain" description="AB hydrolase-1" evidence="1">
    <location>
        <begin position="24"/>
        <end position="139"/>
    </location>
</feature>